<reference evidence="2 3" key="1">
    <citation type="journal article" date="2015" name="Genome Announc.">
        <title>Expanding the biotechnology potential of lactobacilli through comparative genomics of 213 strains and associated genera.</title>
        <authorList>
            <person name="Sun Z."/>
            <person name="Harris H.M."/>
            <person name="McCann A."/>
            <person name="Guo C."/>
            <person name="Argimon S."/>
            <person name="Zhang W."/>
            <person name="Yang X."/>
            <person name="Jeffery I.B."/>
            <person name="Cooney J.C."/>
            <person name="Kagawa T.F."/>
            <person name="Liu W."/>
            <person name="Song Y."/>
            <person name="Salvetti E."/>
            <person name="Wrobel A."/>
            <person name="Rasinkangas P."/>
            <person name="Parkhill J."/>
            <person name="Rea M.C."/>
            <person name="O'Sullivan O."/>
            <person name="Ritari J."/>
            <person name="Douillard F.P."/>
            <person name="Paul Ross R."/>
            <person name="Yang R."/>
            <person name="Briner A.E."/>
            <person name="Felis G.E."/>
            <person name="de Vos W.M."/>
            <person name="Barrangou R."/>
            <person name="Klaenhammer T.R."/>
            <person name="Caufield P.W."/>
            <person name="Cui Y."/>
            <person name="Zhang H."/>
            <person name="O'Toole P.W."/>
        </authorList>
    </citation>
    <scope>NUCLEOTIDE SEQUENCE [LARGE SCALE GENOMIC DNA]</scope>
    <source>
        <strain evidence="2 3">DSM 12744</strain>
    </source>
</reference>
<name>A0A0R1MVP3_9LACO</name>
<dbReference type="AlphaFoldDB" id="A0A0R1MVP3"/>
<keyword evidence="1" id="KW-0812">Transmembrane</keyword>
<evidence type="ECO:0000256" key="1">
    <source>
        <dbReference type="SAM" id="Phobius"/>
    </source>
</evidence>
<protein>
    <submittedName>
        <fullName evidence="2">Uncharacterized protein</fullName>
    </submittedName>
</protein>
<dbReference type="PATRIC" id="fig|1423792.3.peg.1696"/>
<keyword evidence="3" id="KW-1185">Reference proteome</keyword>
<evidence type="ECO:0000313" key="2">
    <source>
        <dbReference type="EMBL" id="KRL08403.1"/>
    </source>
</evidence>
<comment type="caution">
    <text evidence="2">The sequence shown here is derived from an EMBL/GenBank/DDBJ whole genome shotgun (WGS) entry which is preliminary data.</text>
</comment>
<gene>
    <name evidence="2" type="ORF">FD09_GL001672</name>
</gene>
<sequence length="53" mass="6102">MSSRIMAWGMVILNLVLFGLLATMHSMAAMWLMAVIMFLDAAFNLFMQYHHSH</sequence>
<dbReference type="RefSeq" id="WP_164480549.1">
    <property type="nucleotide sequence ID" value="NZ_AZEC01000025.1"/>
</dbReference>
<keyword evidence="1" id="KW-0472">Membrane</keyword>
<feature type="transmembrane region" description="Helical" evidence="1">
    <location>
        <begin position="5"/>
        <end position="22"/>
    </location>
</feature>
<dbReference type="Proteomes" id="UP000051330">
    <property type="component" value="Unassembled WGS sequence"/>
</dbReference>
<proteinExistence type="predicted"/>
<feature type="transmembrane region" description="Helical" evidence="1">
    <location>
        <begin position="28"/>
        <end position="47"/>
    </location>
</feature>
<dbReference type="STRING" id="1423792.FD09_GL001672"/>
<organism evidence="2 3">
    <name type="scientific">Schleiferilactobacillus perolens DSM 12744</name>
    <dbReference type="NCBI Taxonomy" id="1423792"/>
    <lineage>
        <taxon>Bacteria</taxon>
        <taxon>Bacillati</taxon>
        <taxon>Bacillota</taxon>
        <taxon>Bacilli</taxon>
        <taxon>Lactobacillales</taxon>
        <taxon>Lactobacillaceae</taxon>
        <taxon>Schleiferilactobacillus</taxon>
    </lineage>
</organism>
<dbReference type="EMBL" id="AZEC01000025">
    <property type="protein sequence ID" value="KRL08403.1"/>
    <property type="molecule type" value="Genomic_DNA"/>
</dbReference>
<keyword evidence="1" id="KW-1133">Transmembrane helix</keyword>
<accession>A0A0R1MVP3</accession>
<evidence type="ECO:0000313" key="3">
    <source>
        <dbReference type="Proteomes" id="UP000051330"/>
    </source>
</evidence>